<dbReference type="Proteomes" id="UP000095283">
    <property type="component" value="Unplaced"/>
</dbReference>
<sequence length="124" mass="14534">MGKIRKLGKWLPLELSEDSIGHQLNPCVSLLARQRKKNYLWKIVTADKKWIMYDNPKRTHSWVDPGQPTTSTLKPNIRAKKVLLCIWWDMKVVLFYELLQAGETVSAGRYDRQLIDLFNAIEHK</sequence>
<dbReference type="GO" id="GO:0044774">
    <property type="term" value="P:mitotic DNA integrity checkpoint signaling"/>
    <property type="evidence" value="ECO:0007669"/>
    <property type="project" value="TreeGrafter"/>
</dbReference>
<dbReference type="GO" id="GO:0015074">
    <property type="term" value="P:DNA integration"/>
    <property type="evidence" value="ECO:0007669"/>
    <property type="project" value="TreeGrafter"/>
</dbReference>
<organism evidence="1 2">
    <name type="scientific">Heterorhabditis bacteriophora</name>
    <name type="common">Entomopathogenic nematode worm</name>
    <dbReference type="NCBI Taxonomy" id="37862"/>
    <lineage>
        <taxon>Eukaryota</taxon>
        <taxon>Metazoa</taxon>
        <taxon>Ecdysozoa</taxon>
        <taxon>Nematoda</taxon>
        <taxon>Chromadorea</taxon>
        <taxon>Rhabditida</taxon>
        <taxon>Rhabditina</taxon>
        <taxon>Rhabditomorpha</taxon>
        <taxon>Strongyloidea</taxon>
        <taxon>Heterorhabditidae</taxon>
        <taxon>Heterorhabditis</taxon>
    </lineage>
</organism>
<dbReference type="GO" id="GO:0003697">
    <property type="term" value="F:single-stranded DNA binding"/>
    <property type="evidence" value="ECO:0007669"/>
    <property type="project" value="TreeGrafter"/>
</dbReference>
<dbReference type="GO" id="GO:0000729">
    <property type="term" value="P:DNA double-strand break processing"/>
    <property type="evidence" value="ECO:0007669"/>
    <property type="project" value="TreeGrafter"/>
</dbReference>
<name>A0A1I7WXE4_HETBA</name>
<dbReference type="GO" id="GO:0003690">
    <property type="term" value="F:double-stranded DNA binding"/>
    <property type="evidence" value="ECO:0007669"/>
    <property type="project" value="TreeGrafter"/>
</dbReference>
<accession>A0A1I7WXE4</accession>
<dbReference type="GO" id="GO:0035861">
    <property type="term" value="C:site of double-strand break"/>
    <property type="evidence" value="ECO:0007669"/>
    <property type="project" value="TreeGrafter"/>
</dbReference>
<dbReference type="WBParaSite" id="Hba_09832">
    <property type="protein sequence ID" value="Hba_09832"/>
    <property type="gene ID" value="Hba_09832"/>
</dbReference>
<dbReference type="Pfam" id="PF01359">
    <property type="entry name" value="Transposase_1"/>
    <property type="match status" value="1"/>
</dbReference>
<keyword evidence="1" id="KW-1185">Reference proteome</keyword>
<dbReference type="InterPro" id="IPR052709">
    <property type="entry name" value="Transposase-MT_Hybrid"/>
</dbReference>
<dbReference type="GO" id="GO:0046975">
    <property type="term" value="F:histone H3K36 methyltransferase activity"/>
    <property type="evidence" value="ECO:0007669"/>
    <property type="project" value="TreeGrafter"/>
</dbReference>
<dbReference type="GO" id="GO:0006303">
    <property type="term" value="P:double-strand break repair via nonhomologous end joining"/>
    <property type="evidence" value="ECO:0007669"/>
    <property type="project" value="TreeGrafter"/>
</dbReference>
<evidence type="ECO:0000313" key="2">
    <source>
        <dbReference type="WBParaSite" id="Hba_09832"/>
    </source>
</evidence>
<dbReference type="InterPro" id="IPR001888">
    <property type="entry name" value="Transposase_1"/>
</dbReference>
<dbReference type="GO" id="GO:0005634">
    <property type="term" value="C:nucleus"/>
    <property type="evidence" value="ECO:0007669"/>
    <property type="project" value="TreeGrafter"/>
</dbReference>
<dbReference type="GO" id="GO:0044547">
    <property type="term" value="F:DNA topoisomerase binding"/>
    <property type="evidence" value="ECO:0007669"/>
    <property type="project" value="TreeGrafter"/>
</dbReference>
<dbReference type="PANTHER" id="PTHR46060:SF2">
    <property type="entry name" value="HISTONE-LYSINE N-METHYLTRANSFERASE SETMAR"/>
    <property type="match status" value="1"/>
</dbReference>
<dbReference type="GO" id="GO:0031297">
    <property type="term" value="P:replication fork processing"/>
    <property type="evidence" value="ECO:0007669"/>
    <property type="project" value="TreeGrafter"/>
</dbReference>
<protein>
    <submittedName>
        <fullName evidence="2">Mariner Mos1 transposase</fullName>
    </submittedName>
</protein>
<reference evidence="2" key="1">
    <citation type="submission" date="2016-11" db="UniProtKB">
        <authorList>
            <consortium name="WormBaseParasite"/>
        </authorList>
    </citation>
    <scope>IDENTIFICATION</scope>
</reference>
<dbReference type="AlphaFoldDB" id="A0A1I7WXE4"/>
<dbReference type="GO" id="GO:0042800">
    <property type="term" value="F:histone H3K4 methyltransferase activity"/>
    <property type="evidence" value="ECO:0007669"/>
    <property type="project" value="TreeGrafter"/>
</dbReference>
<evidence type="ECO:0000313" key="1">
    <source>
        <dbReference type="Proteomes" id="UP000095283"/>
    </source>
</evidence>
<proteinExistence type="predicted"/>
<dbReference type="GO" id="GO:0000014">
    <property type="term" value="F:single-stranded DNA endodeoxyribonuclease activity"/>
    <property type="evidence" value="ECO:0007669"/>
    <property type="project" value="TreeGrafter"/>
</dbReference>
<dbReference type="PANTHER" id="PTHR46060">
    <property type="entry name" value="MARINER MOS1 TRANSPOSASE-LIKE PROTEIN"/>
    <property type="match status" value="1"/>
</dbReference>
<dbReference type="GO" id="GO:0000793">
    <property type="term" value="C:condensed chromosome"/>
    <property type="evidence" value="ECO:0007669"/>
    <property type="project" value="TreeGrafter"/>
</dbReference>
<dbReference type="InterPro" id="IPR036397">
    <property type="entry name" value="RNaseH_sf"/>
</dbReference>
<dbReference type="Gene3D" id="3.30.420.10">
    <property type="entry name" value="Ribonuclease H-like superfamily/Ribonuclease H"/>
    <property type="match status" value="1"/>
</dbReference>